<evidence type="ECO:0000256" key="2">
    <source>
        <dbReference type="ARBA" id="ARBA00022552"/>
    </source>
</evidence>
<keyword evidence="10" id="KW-1185">Reference proteome</keyword>
<dbReference type="PROSITE" id="PS01261">
    <property type="entry name" value="UPF0020"/>
    <property type="match status" value="1"/>
</dbReference>
<dbReference type="EC" id="2.1.1.173" evidence="6"/>
<evidence type="ECO:0000256" key="3">
    <source>
        <dbReference type="ARBA" id="ARBA00022603"/>
    </source>
</evidence>
<dbReference type="PANTHER" id="PTHR47313">
    <property type="entry name" value="RIBOSOMAL RNA LARGE SUBUNIT METHYLTRANSFERASE K/L"/>
    <property type="match status" value="1"/>
</dbReference>
<dbReference type="InterPro" id="IPR019614">
    <property type="entry name" value="SAM-dep_methyl-trfase"/>
</dbReference>
<dbReference type="SUPFAM" id="SSF53335">
    <property type="entry name" value="S-adenosyl-L-methionine-dependent methyltransferases"/>
    <property type="match status" value="2"/>
</dbReference>
<dbReference type="Gene3D" id="3.40.50.150">
    <property type="entry name" value="Vaccinia Virus protein VP39"/>
    <property type="match status" value="2"/>
</dbReference>
<dbReference type="PROSITE" id="PS51165">
    <property type="entry name" value="THUMP"/>
    <property type="match status" value="1"/>
</dbReference>
<dbReference type="OrthoDB" id="9809404at2"/>
<dbReference type="PIRSF" id="PIRSF037618">
    <property type="entry name" value="RNA_Mtase_bacteria_prd"/>
    <property type="match status" value="1"/>
</dbReference>
<comment type="catalytic activity">
    <reaction evidence="6">
        <text>guanosine(2445) in 23S rRNA + S-adenosyl-L-methionine = N(2)-methylguanosine(2445) in 23S rRNA + S-adenosyl-L-homocysteine + H(+)</text>
        <dbReference type="Rhea" id="RHEA:42740"/>
        <dbReference type="Rhea" id="RHEA-COMP:10215"/>
        <dbReference type="Rhea" id="RHEA-COMP:10216"/>
        <dbReference type="ChEBI" id="CHEBI:15378"/>
        <dbReference type="ChEBI" id="CHEBI:57856"/>
        <dbReference type="ChEBI" id="CHEBI:59789"/>
        <dbReference type="ChEBI" id="CHEBI:74269"/>
        <dbReference type="ChEBI" id="CHEBI:74481"/>
        <dbReference type="EC" id="2.1.1.173"/>
    </reaction>
</comment>
<feature type="domain" description="THUMP" evidence="8">
    <location>
        <begin position="44"/>
        <end position="155"/>
    </location>
</feature>
<dbReference type="PROSITE" id="PS00092">
    <property type="entry name" value="N6_MTASE"/>
    <property type="match status" value="1"/>
</dbReference>
<dbReference type="AlphaFoldDB" id="A0A378JGD5"/>
<evidence type="ECO:0000256" key="5">
    <source>
        <dbReference type="ARBA" id="ARBA00022691"/>
    </source>
</evidence>
<dbReference type="Pfam" id="PF01170">
    <property type="entry name" value="UPF0020"/>
    <property type="match status" value="1"/>
</dbReference>
<keyword evidence="5 6" id="KW-0949">S-adenosyl-L-methionine</keyword>
<dbReference type="EMBL" id="UGOD01000001">
    <property type="protein sequence ID" value="STX50047.1"/>
    <property type="molecule type" value="Genomic_DNA"/>
</dbReference>
<dbReference type="GO" id="GO:0003723">
    <property type="term" value="F:RNA binding"/>
    <property type="evidence" value="ECO:0007669"/>
    <property type="project" value="UniProtKB-UniRule"/>
</dbReference>
<dbReference type="GO" id="GO:0052915">
    <property type="term" value="F:23S rRNA (guanine(2445)-N(2))-methyltransferase activity"/>
    <property type="evidence" value="ECO:0007669"/>
    <property type="project" value="UniProtKB-UniRule"/>
</dbReference>
<keyword evidence="7" id="KW-0694">RNA-binding</keyword>
<dbReference type="GO" id="GO:0005737">
    <property type="term" value="C:cytoplasm"/>
    <property type="evidence" value="ECO:0007669"/>
    <property type="project" value="UniProtKB-SubCell"/>
</dbReference>
<dbReference type="GO" id="GO:0070043">
    <property type="term" value="F:rRNA (guanine-N7-)-methyltransferase activity"/>
    <property type="evidence" value="ECO:0007669"/>
    <property type="project" value="UniProtKB-UniRule"/>
</dbReference>
<evidence type="ECO:0000313" key="9">
    <source>
        <dbReference type="EMBL" id="STX50047.1"/>
    </source>
</evidence>
<dbReference type="HAMAP" id="MF_01858">
    <property type="entry name" value="23SrRNA_methyltr_KL"/>
    <property type="match status" value="1"/>
</dbReference>
<comment type="catalytic activity">
    <reaction evidence="6">
        <text>guanosine(2069) in 23S rRNA + S-adenosyl-L-methionine = N(2)-methylguanosine(2069) in 23S rRNA + S-adenosyl-L-homocysteine + H(+)</text>
        <dbReference type="Rhea" id="RHEA:43772"/>
        <dbReference type="Rhea" id="RHEA-COMP:10688"/>
        <dbReference type="Rhea" id="RHEA-COMP:10689"/>
        <dbReference type="ChEBI" id="CHEBI:15378"/>
        <dbReference type="ChEBI" id="CHEBI:57856"/>
        <dbReference type="ChEBI" id="CHEBI:59789"/>
        <dbReference type="ChEBI" id="CHEBI:74269"/>
        <dbReference type="ChEBI" id="CHEBI:74481"/>
        <dbReference type="EC" id="2.1.1.264"/>
    </reaction>
</comment>
<keyword evidence="1 6" id="KW-0963">Cytoplasm</keyword>
<dbReference type="NCBIfam" id="NF008748">
    <property type="entry name" value="PRK11783.1"/>
    <property type="match status" value="1"/>
</dbReference>
<dbReference type="CDD" id="cd02440">
    <property type="entry name" value="AdoMet_MTases"/>
    <property type="match status" value="1"/>
</dbReference>
<dbReference type="Gene3D" id="3.30.750.80">
    <property type="entry name" value="RNA methyltransferase domain (HRMD) like"/>
    <property type="match status" value="1"/>
</dbReference>
<evidence type="ECO:0000256" key="1">
    <source>
        <dbReference type="ARBA" id="ARBA00022490"/>
    </source>
</evidence>
<dbReference type="InterPro" id="IPR002052">
    <property type="entry name" value="DNA_methylase_N6_adenine_CS"/>
</dbReference>
<comment type="function">
    <text evidence="6">Specifically methylates the guanine in position 2445 (m2G2445) and the guanine in position 2069 (m7G2069) of 23S rRNA.</text>
</comment>
<dbReference type="CDD" id="cd11715">
    <property type="entry name" value="THUMP_AdoMetMT"/>
    <property type="match status" value="1"/>
</dbReference>
<dbReference type="EC" id="2.1.1.264" evidence="6"/>
<dbReference type="RefSeq" id="WP_115329522.1">
    <property type="nucleotide sequence ID" value="NZ_CAAAHP010000003.1"/>
</dbReference>
<evidence type="ECO:0000256" key="6">
    <source>
        <dbReference type="HAMAP-Rule" id="MF_01858"/>
    </source>
</evidence>
<evidence type="ECO:0000259" key="8">
    <source>
        <dbReference type="PROSITE" id="PS51165"/>
    </source>
</evidence>
<sequence>MNYSLFISCAKGLEYLLEAELKTIGLQVTRVSPQGVYGEANEAMIYQLCLWSRLANRVQLILFSGQVFEEQSLYKLCHQFPWQTVFTADKTLAIEFHGTSTHIRNSMYGAQVIKDAIVDHFRKLSGQRPTVDKDKPQIRLHAHLKNDVLTVSFDLIGYSLHQRGYRLQSGEAPLKETLAAALLMRANWPQLAAKGYAFHDPFCGSGTLVIEAAMIAGHIAPGLLRQDQSLIYWVKHQPTLWEKLRAHALTQVKPAKFKLKGTDTNPKLIAHAKANAERAGVLPLISFTQQAIKDCRAESAHGLLICNPPYGERLADATQLIPLYQQIGTIAYSAFQGWQMAFLTSNPMLAKAVGLRAVKQYTFFNGPLECKLYCLSLNTENRLKNNANAATLSSGAQMLTNRLQKNYQHLKKWAKREQVSCYRVYDADLPEYAYAIDIYNDYAVLQEYAAPATIAPHKAEKRSLEVMQVVPKVLGIAADKLVVKQRKQQKGTDQYQKINQTKRTIIVNEGQAKFKVNLYDYLDTGLFLDHRLLRLKFATLAKGVRFLNCFCYTATASVHAALAGALTTNVDLSKTYLNWAQENFKLNNLNLTQHHFIQADCLTWLKTARDKFDVIFLDPPSFSNSKRMTTTLDIQRDQETLIDSAMRLLTPDGSLYFSTNFRQFKLLAAINEKYKVQNITAETIDLDFKRNKRIHHCFLIKRLDSK</sequence>
<dbReference type="PANTHER" id="PTHR47313:SF1">
    <property type="entry name" value="RIBOSOMAL RNA LARGE SUBUNIT METHYLTRANSFERASE K_L"/>
    <property type="match status" value="1"/>
</dbReference>
<keyword evidence="3 6" id="KW-0489">Methyltransferase</keyword>
<dbReference type="Pfam" id="PF10672">
    <property type="entry name" value="Methyltrans_SAM"/>
    <property type="match status" value="1"/>
</dbReference>
<gene>
    <name evidence="6 9" type="primary">rlmL</name>
    <name evidence="9" type="ORF">NCTC13316_00112</name>
</gene>
<dbReference type="Proteomes" id="UP000254794">
    <property type="component" value="Unassembled WGS sequence"/>
</dbReference>
<dbReference type="SMART" id="SM00981">
    <property type="entry name" value="THUMP"/>
    <property type="match status" value="1"/>
</dbReference>
<evidence type="ECO:0000313" key="10">
    <source>
        <dbReference type="Proteomes" id="UP000254794"/>
    </source>
</evidence>
<comment type="subcellular location">
    <subcellularLocation>
        <location evidence="6">Cytoplasm</location>
    </subcellularLocation>
</comment>
<dbReference type="InterPro" id="IPR017244">
    <property type="entry name" value="23SrRNA_methyltr_KL"/>
</dbReference>
<organism evidence="9 10">
    <name type="scientific">Legionella busanensis</name>
    <dbReference type="NCBI Taxonomy" id="190655"/>
    <lineage>
        <taxon>Bacteria</taxon>
        <taxon>Pseudomonadati</taxon>
        <taxon>Pseudomonadota</taxon>
        <taxon>Gammaproteobacteria</taxon>
        <taxon>Legionellales</taxon>
        <taxon>Legionellaceae</taxon>
        <taxon>Legionella</taxon>
    </lineage>
</organism>
<evidence type="ECO:0000256" key="7">
    <source>
        <dbReference type="PROSITE-ProRule" id="PRU00529"/>
    </source>
</evidence>
<protein>
    <recommendedName>
        <fullName evidence="6">Ribosomal RNA large subunit methyltransferase K/L</fullName>
    </recommendedName>
    <domain>
        <recommendedName>
            <fullName evidence="6">23S rRNA m2G2445 methyltransferase</fullName>
            <ecNumber evidence="6">2.1.1.173</ecNumber>
        </recommendedName>
        <alternativeName>
            <fullName evidence="6">rRNA (guanine-N(2)-)-methyltransferase RlmL</fullName>
        </alternativeName>
    </domain>
    <domain>
        <recommendedName>
            <fullName evidence="6">23S rRNA m7G2069 methyltransferase</fullName>
            <ecNumber evidence="6">2.1.1.264</ecNumber>
        </recommendedName>
        <alternativeName>
            <fullName evidence="6">rRNA (guanine-N(7)-)-methyltransferase RlmK</fullName>
        </alternativeName>
    </domain>
</protein>
<comment type="similarity">
    <text evidence="6">Belongs to the methyltransferase superfamily. RlmKL family.</text>
</comment>
<keyword evidence="2 6" id="KW-0698">rRNA processing</keyword>
<name>A0A378JGD5_9GAMM</name>
<dbReference type="Pfam" id="PF22020">
    <property type="entry name" value="RlmL_1st"/>
    <property type="match status" value="1"/>
</dbReference>
<dbReference type="Gene3D" id="3.30.2130.30">
    <property type="match status" value="1"/>
</dbReference>
<dbReference type="InterPro" id="IPR004114">
    <property type="entry name" value="THUMP_dom"/>
</dbReference>
<dbReference type="InterPro" id="IPR029063">
    <property type="entry name" value="SAM-dependent_MTases_sf"/>
</dbReference>
<proteinExistence type="inferred from homology"/>
<dbReference type="InterPro" id="IPR053943">
    <property type="entry name" value="RlmKL-like_Mtase_CS"/>
</dbReference>
<dbReference type="InterPro" id="IPR054170">
    <property type="entry name" value="RlmL_1st"/>
</dbReference>
<evidence type="ECO:0000256" key="4">
    <source>
        <dbReference type="ARBA" id="ARBA00022679"/>
    </source>
</evidence>
<dbReference type="InterPro" id="IPR000241">
    <property type="entry name" value="RlmKL-like_Mtase"/>
</dbReference>
<dbReference type="Pfam" id="PF02926">
    <property type="entry name" value="THUMP"/>
    <property type="match status" value="1"/>
</dbReference>
<reference evidence="9 10" key="1">
    <citation type="submission" date="2018-06" db="EMBL/GenBank/DDBJ databases">
        <authorList>
            <consortium name="Pathogen Informatics"/>
            <person name="Doyle S."/>
        </authorList>
    </citation>
    <scope>NUCLEOTIDE SEQUENCE [LARGE SCALE GENOMIC DNA]</scope>
    <source>
        <strain evidence="9 10">NCTC13316</strain>
    </source>
</reference>
<keyword evidence="4 6" id="KW-0808">Transferase</keyword>
<accession>A0A378JGD5</accession>